<keyword evidence="1" id="KW-0812">Transmembrane</keyword>
<dbReference type="STRING" id="1618434.UR52_C0002G0110"/>
<dbReference type="EMBL" id="LBPN01000002">
    <property type="protein sequence ID" value="KKP59882.1"/>
    <property type="molecule type" value="Genomic_DNA"/>
</dbReference>
<evidence type="ECO:0000256" key="1">
    <source>
        <dbReference type="SAM" id="Phobius"/>
    </source>
</evidence>
<gene>
    <name evidence="2" type="ORF">UR52_C0002G0110</name>
</gene>
<dbReference type="PANTHER" id="PTHR30093:SF2">
    <property type="entry name" value="TYPE II SECRETION SYSTEM PROTEIN H"/>
    <property type="match status" value="1"/>
</dbReference>
<name>A0A0G0DXK3_9BACT</name>
<sequence>MRRGFTLIELLVVIGIIGILAAVVLVAVNPARQFASARDTQRRAVSPMPYIRWQ</sequence>
<dbReference type="InterPro" id="IPR045584">
    <property type="entry name" value="Pilin-like"/>
</dbReference>
<dbReference type="AlphaFoldDB" id="A0A0G0DXK3"/>
<keyword evidence="1" id="KW-0472">Membrane</keyword>
<dbReference type="InterPro" id="IPR012902">
    <property type="entry name" value="N_methyl_site"/>
</dbReference>
<evidence type="ECO:0000313" key="2">
    <source>
        <dbReference type="EMBL" id="KKP59882.1"/>
    </source>
</evidence>
<dbReference type="SUPFAM" id="SSF54523">
    <property type="entry name" value="Pili subunits"/>
    <property type="match status" value="1"/>
</dbReference>
<reference evidence="2 3" key="1">
    <citation type="journal article" date="2015" name="Nature">
        <title>rRNA introns, odd ribosomes, and small enigmatic genomes across a large radiation of phyla.</title>
        <authorList>
            <person name="Brown C.T."/>
            <person name="Hug L.A."/>
            <person name="Thomas B.C."/>
            <person name="Sharon I."/>
            <person name="Castelle C.J."/>
            <person name="Singh A."/>
            <person name="Wilkins M.J."/>
            <person name="Williams K.H."/>
            <person name="Banfield J.F."/>
        </authorList>
    </citation>
    <scope>NUCLEOTIDE SEQUENCE [LARGE SCALE GENOMIC DNA]</scope>
</reference>
<comment type="caution">
    <text evidence="2">The sequence shown here is derived from an EMBL/GenBank/DDBJ whole genome shotgun (WGS) entry which is preliminary data.</text>
</comment>
<keyword evidence="1" id="KW-1133">Transmembrane helix</keyword>
<dbReference type="PROSITE" id="PS00409">
    <property type="entry name" value="PROKAR_NTER_METHYL"/>
    <property type="match status" value="1"/>
</dbReference>
<dbReference type="Gene3D" id="3.30.700.10">
    <property type="entry name" value="Glycoprotein, Type 4 Pilin"/>
    <property type="match status" value="1"/>
</dbReference>
<evidence type="ECO:0000313" key="3">
    <source>
        <dbReference type="Proteomes" id="UP000034176"/>
    </source>
</evidence>
<dbReference type="Proteomes" id="UP000034176">
    <property type="component" value="Unassembled WGS sequence"/>
</dbReference>
<dbReference type="NCBIfam" id="TIGR02532">
    <property type="entry name" value="IV_pilin_GFxxxE"/>
    <property type="match status" value="1"/>
</dbReference>
<organism evidence="2 3">
    <name type="scientific">Candidatus Gottesmanbacteria bacterium GW2011_GWA1_34_13</name>
    <dbReference type="NCBI Taxonomy" id="1618434"/>
    <lineage>
        <taxon>Bacteria</taxon>
        <taxon>Candidatus Gottesmaniibacteriota</taxon>
    </lineage>
</organism>
<accession>A0A0G0DXK3</accession>
<feature type="transmembrane region" description="Helical" evidence="1">
    <location>
        <begin position="6"/>
        <end position="28"/>
    </location>
</feature>
<dbReference type="Pfam" id="PF07963">
    <property type="entry name" value="N_methyl"/>
    <property type="match status" value="1"/>
</dbReference>
<proteinExistence type="predicted"/>
<dbReference type="PANTHER" id="PTHR30093">
    <property type="entry name" value="GENERAL SECRETION PATHWAY PROTEIN G"/>
    <property type="match status" value="1"/>
</dbReference>
<protein>
    <submittedName>
        <fullName evidence="2">Uncharacterized protein</fullName>
    </submittedName>
</protein>